<evidence type="ECO:0000256" key="1">
    <source>
        <dbReference type="SAM" id="SignalP"/>
    </source>
</evidence>
<sequence length="160" mass="19618">MKKLLLFVVTLSVLLLMSVTVSARDQHNRGHYNDKGRGQYQHYDNNSKWHRTYHNDYDADKKLPFKWHERYNSMRGRYQLERIQDREWNNRFPGYRAYKWHNNEGFWHHGHYVTDAVFFYDGDDQLISVGYMANGVFIHFRADHDAYENNDSFFLSWWQR</sequence>
<name>A0A348AH22_9FIRM</name>
<evidence type="ECO:0000313" key="3">
    <source>
        <dbReference type="Proteomes" id="UP000276437"/>
    </source>
</evidence>
<dbReference type="OrthoDB" id="1685217at2"/>
<keyword evidence="1" id="KW-0732">Signal</keyword>
<feature type="signal peptide" evidence="1">
    <location>
        <begin position="1"/>
        <end position="23"/>
    </location>
</feature>
<dbReference type="RefSeq" id="WP_126307029.1">
    <property type="nucleotide sequence ID" value="NZ_AP018449.1"/>
</dbReference>
<reference evidence="2 3" key="1">
    <citation type="journal article" date="2018" name="Int. J. Syst. Evol. Microbiol.">
        <title>Methylomusa anaerophila gen. nov., sp. nov., an anaerobic methanol-utilizing bacterium isolated from a microbial fuel cell.</title>
        <authorList>
            <person name="Amano N."/>
            <person name="Yamamuro A."/>
            <person name="Miyahara M."/>
            <person name="Kouzuma A."/>
            <person name="Abe T."/>
            <person name="Watanabe K."/>
        </authorList>
    </citation>
    <scope>NUCLEOTIDE SEQUENCE [LARGE SCALE GENOMIC DNA]</scope>
    <source>
        <strain evidence="2 3">MMFC1</strain>
    </source>
</reference>
<dbReference type="KEGG" id="mana:MAMMFC1_01018"/>
<organism evidence="2 3">
    <name type="scientific">Methylomusa anaerophila</name>
    <dbReference type="NCBI Taxonomy" id="1930071"/>
    <lineage>
        <taxon>Bacteria</taxon>
        <taxon>Bacillati</taxon>
        <taxon>Bacillota</taxon>
        <taxon>Negativicutes</taxon>
        <taxon>Selenomonadales</taxon>
        <taxon>Sporomusaceae</taxon>
        <taxon>Methylomusa</taxon>
    </lineage>
</organism>
<evidence type="ECO:0008006" key="4">
    <source>
        <dbReference type="Google" id="ProtNLM"/>
    </source>
</evidence>
<dbReference type="AlphaFoldDB" id="A0A348AH22"/>
<keyword evidence="3" id="KW-1185">Reference proteome</keyword>
<evidence type="ECO:0000313" key="2">
    <source>
        <dbReference type="EMBL" id="BBB90370.1"/>
    </source>
</evidence>
<accession>A0A348AH22</accession>
<proteinExistence type="predicted"/>
<gene>
    <name evidence="2" type="ORF">MAMMFC1_01018</name>
</gene>
<feature type="chain" id="PRO_5016947292" description="MORN repeat variant" evidence="1">
    <location>
        <begin position="24"/>
        <end position="160"/>
    </location>
</feature>
<dbReference type="Proteomes" id="UP000276437">
    <property type="component" value="Chromosome"/>
</dbReference>
<protein>
    <recommendedName>
        <fullName evidence="4">MORN repeat variant</fullName>
    </recommendedName>
</protein>
<dbReference type="EMBL" id="AP018449">
    <property type="protein sequence ID" value="BBB90370.1"/>
    <property type="molecule type" value="Genomic_DNA"/>
</dbReference>